<dbReference type="RefSeq" id="WP_176638913.1">
    <property type="nucleotide sequence ID" value="NZ_JABXXP010000019.1"/>
</dbReference>
<comment type="caution">
    <text evidence="1">The sequence shown here is derived from an EMBL/GenBank/DDBJ whole genome shotgun (WGS) entry which is preliminary data.</text>
</comment>
<evidence type="ECO:0008006" key="3">
    <source>
        <dbReference type="Google" id="ProtNLM"/>
    </source>
</evidence>
<organism evidence="1 2">
    <name type="scientific">Nguyenibacter vanlangensis</name>
    <dbReference type="NCBI Taxonomy" id="1216886"/>
    <lineage>
        <taxon>Bacteria</taxon>
        <taxon>Pseudomonadati</taxon>
        <taxon>Pseudomonadota</taxon>
        <taxon>Alphaproteobacteria</taxon>
        <taxon>Acetobacterales</taxon>
        <taxon>Acetobacteraceae</taxon>
        <taxon>Nguyenibacter</taxon>
    </lineage>
</organism>
<name>A0A7Y7ITM9_9PROT</name>
<sequence>MPPPDVNFFADRIAATRSPAMRDMFAARAEIMRLCDASAAAVLTPMEPGRIGRAKRFALASRIARWNGDAALADRYGRQLDEMSACPVLRALGLGEMPELDTQQAAIVTYADIVTKDPVKAGRAEIAAMQSAGLTDADVVRLAELVAFVNFQARVMAGLTLIEEHAA</sequence>
<dbReference type="InterPro" id="IPR029032">
    <property type="entry name" value="AhpD-like"/>
</dbReference>
<reference evidence="1 2" key="1">
    <citation type="submission" date="2020-06" db="EMBL/GenBank/DDBJ databases">
        <title>Description of novel acetic acid bacteria.</title>
        <authorList>
            <person name="Sombolestani A."/>
        </authorList>
    </citation>
    <scope>NUCLEOTIDE SEQUENCE [LARGE SCALE GENOMIC DNA]</scope>
    <source>
        <strain evidence="1 2">LMG 31431</strain>
    </source>
</reference>
<dbReference type="SUPFAM" id="SSF69118">
    <property type="entry name" value="AhpD-like"/>
    <property type="match status" value="1"/>
</dbReference>
<accession>A0A7Y7ITM9</accession>
<evidence type="ECO:0000313" key="2">
    <source>
        <dbReference type="Proteomes" id="UP000534870"/>
    </source>
</evidence>
<proteinExistence type="predicted"/>
<protein>
    <recommendedName>
        <fullName evidence="3">CMD domain protein</fullName>
    </recommendedName>
</protein>
<dbReference type="AlphaFoldDB" id="A0A7Y7ITM9"/>
<dbReference type="Gene3D" id="1.20.1290.10">
    <property type="entry name" value="AhpD-like"/>
    <property type="match status" value="1"/>
</dbReference>
<evidence type="ECO:0000313" key="1">
    <source>
        <dbReference type="EMBL" id="NVN10128.1"/>
    </source>
</evidence>
<dbReference type="EMBL" id="JABXXP010000019">
    <property type="protein sequence ID" value="NVN10128.1"/>
    <property type="molecule type" value="Genomic_DNA"/>
</dbReference>
<dbReference type="Proteomes" id="UP000534870">
    <property type="component" value="Unassembled WGS sequence"/>
</dbReference>
<gene>
    <name evidence="1" type="ORF">HUK84_03020</name>
</gene>